<keyword evidence="1" id="KW-0472">Membrane</keyword>
<dbReference type="EMBL" id="JAGETR010000118">
    <property type="protein sequence ID" value="MBO2007131.1"/>
    <property type="molecule type" value="Genomic_DNA"/>
</dbReference>
<accession>A0A939NQQ5</accession>
<reference evidence="2" key="1">
    <citation type="submission" date="2021-03" db="EMBL/GenBank/DDBJ databases">
        <title>Molecular epidemiology and mechanisms of colistin and carbapenem resistance in Enterobacteriaceae from clinical isolates, the environment and porcine samples in Pretoria, South Africa.</title>
        <authorList>
            <person name="Bogoshi D."/>
            <person name="Mbelle N.M."/>
            <person name="Naidoo V."/>
            <person name="Osei Sekyere J."/>
        </authorList>
    </citation>
    <scope>NUCLEOTIDE SEQUENCE</scope>
    <source>
        <strain evidence="2">C080</strain>
    </source>
</reference>
<gene>
    <name evidence="2" type="ORF">J4732_16765</name>
</gene>
<name>A0A939NQQ5_SERMA</name>
<evidence type="ECO:0000313" key="2">
    <source>
        <dbReference type="EMBL" id="MBO2007131.1"/>
    </source>
</evidence>
<feature type="non-terminal residue" evidence="2">
    <location>
        <position position="1"/>
    </location>
</feature>
<evidence type="ECO:0000256" key="1">
    <source>
        <dbReference type="SAM" id="Phobius"/>
    </source>
</evidence>
<comment type="caution">
    <text evidence="2">The sequence shown here is derived from an EMBL/GenBank/DDBJ whole genome shotgun (WGS) entry which is preliminary data.</text>
</comment>
<organism evidence="2">
    <name type="scientific">Serratia marcescens</name>
    <dbReference type="NCBI Taxonomy" id="615"/>
    <lineage>
        <taxon>Bacteria</taxon>
        <taxon>Pseudomonadati</taxon>
        <taxon>Pseudomonadota</taxon>
        <taxon>Gammaproteobacteria</taxon>
        <taxon>Enterobacterales</taxon>
        <taxon>Yersiniaceae</taxon>
        <taxon>Serratia</taxon>
    </lineage>
</organism>
<protein>
    <submittedName>
        <fullName evidence="2">Uncharacterized protein</fullName>
    </submittedName>
</protein>
<proteinExistence type="predicted"/>
<keyword evidence="1" id="KW-0812">Transmembrane</keyword>
<dbReference type="AlphaFoldDB" id="A0A939NQQ5"/>
<sequence length="94" mass="11192">HLKEGGQNYDVMGWNQEQLINDILDQYEKHLHFLHRALKSDAVPGRHFLPAFLTTALMMLVGWRTTSDNAYREKWIWGNLSENQDVFRRKYWSG</sequence>
<feature type="transmembrane region" description="Helical" evidence="1">
    <location>
        <begin position="48"/>
        <end position="66"/>
    </location>
</feature>
<keyword evidence="1" id="KW-1133">Transmembrane helix</keyword>